<feature type="transmembrane region" description="Helical" evidence="1">
    <location>
        <begin position="9"/>
        <end position="27"/>
    </location>
</feature>
<evidence type="ECO:0000313" key="3">
    <source>
        <dbReference type="EMBL" id="MBP2456181.1"/>
    </source>
</evidence>
<name>A0ABS5A460_9MYCO</name>
<comment type="caution">
    <text evidence="3">The sequence shown here is derived from an EMBL/GenBank/DDBJ whole genome shotgun (WGS) entry which is preliminary data.</text>
</comment>
<reference evidence="3 4" key="1">
    <citation type="submission" date="2021-03" db="EMBL/GenBank/DDBJ databases">
        <title>Sequencing the genomes of 1000 actinobacteria strains.</title>
        <authorList>
            <person name="Klenk H.-P."/>
        </authorList>
    </citation>
    <scope>NUCLEOTIDE SEQUENCE [LARGE SCALE GENOMIC DNA]</scope>
    <source>
        <strain evidence="3 4">DSM 46713</strain>
    </source>
</reference>
<keyword evidence="1" id="KW-1133">Transmembrane helix</keyword>
<keyword evidence="1" id="KW-0812">Transmembrane</keyword>
<evidence type="ECO:0000313" key="2">
    <source>
        <dbReference type="EMBL" id="MBP2451913.1"/>
    </source>
</evidence>
<feature type="transmembrane region" description="Helical" evidence="1">
    <location>
        <begin position="33"/>
        <end position="51"/>
    </location>
</feature>
<accession>A0ABS5A460</accession>
<dbReference type="EMBL" id="JAGIOP010000002">
    <property type="protein sequence ID" value="MBP2456181.1"/>
    <property type="molecule type" value="Genomic_DNA"/>
</dbReference>
<evidence type="ECO:0000256" key="1">
    <source>
        <dbReference type="SAM" id="Phobius"/>
    </source>
</evidence>
<keyword evidence="4" id="KW-1185">Reference proteome</keyword>
<dbReference type="EMBL" id="JAGIOP010000001">
    <property type="protein sequence ID" value="MBP2451913.1"/>
    <property type="molecule type" value="Genomic_DNA"/>
</dbReference>
<gene>
    <name evidence="2" type="ORF">JOF57_001798</name>
    <name evidence="3" type="ORF">JOF57_006094</name>
</gene>
<sequence>MDDTSDRLLNYASLALGAAFSVAGQFLPRWASWPFFVVSLAILSYSVWQFAKRRFLRGPFGGSLERFSFGEYETRWGNSPSDVRTAARLMLELAATESSHHQVLQELHQRNDRCIRLIEPTSTSKVVVRPLFRARSLNRASPTNA</sequence>
<dbReference type="Proteomes" id="UP000694460">
    <property type="component" value="Unassembled WGS sequence"/>
</dbReference>
<dbReference type="RefSeq" id="WP_209915625.1">
    <property type="nucleotide sequence ID" value="NZ_JAGIOP010000001.1"/>
</dbReference>
<evidence type="ECO:0000313" key="4">
    <source>
        <dbReference type="Proteomes" id="UP000694460"/>
    </source>
</evidence>
<proteinExistence type="predicted"/>
<protein>
    <submittedName>
        <fullName evidence="3">Uncharacterized membrane protein YbaN (DUF454 family)</fullName>
    </submittedName>
</protein>
<organism evidence="3 4">
    <name type="scientific">Mycolicibacterium lutetiense</name>
    <dbReference type="NCBI Taxonomy" id="1641992"/>
    <lineage>
        <taxon>Bacteria</taxon>
        <taxon>Bacillati</taxon>
        <taxon>Actinomycetota</taxon>
        <taxon>Actinomycetes</taxon>
        <taxon>Mycobacteriales</taxon>
        <taxon>Mycobacteriaceae</taxon>
        <taxon>Mycolicibacterium</taxon>
    </lineage>
</organism>
<keyword evidence="1" id="KW-0472">Membrane</keyword>